<keyword evidence="2" id="KW-1185">Reference proteome</keyword>
<accession>A0A5D2EMH3</accession>
<dbReference type="EMBL" id="CM017698">
    <property type="protein sequence ID" value="TYG94866.1"/>
    <property type="molecule type" value="Genomic_DNA"/>
</dbReference>
<protein>
    <submittedName>
        <fullName evidence="1">Uncharacterized protein</fullName>
    </submittedName>
</protein>
<dbReference type="Proteomes" id="UP000323506">
    <property type="component" value="Chromosome A11"/>
</dbReference>
<evidence type="ECO:0000313" key="1">
    <source>
        <dbReference type="EMBL" id="TYG94866.1"/>
    </source>
</evidence>
<evidence type="ECO:0000313" key="2">
    <source>
        <dbReference type="Proteomes" id="UP000323506"/>
    </source>
</evidence>
<name>A0A5D2EMH3_GOSDA</name>
<organism evidence="1 2">
    <name type="scientific">Gossypium darwinii</name>
    <name type="common">Darwin's cotton</name>
    <name type="synonym">Gossypium barbadense var. darwinii</name>
    <dbReference type="NCBI Taxonomy" id="34276"/>
    <lineage>
        <taxon>Eukaryota</taxon>
        <taxon>Viridiplantae</taxon>
        <taxon>Streptophyta</taxon>
        <taxon>Embryophyta</taxon>
        <taxon>Tracheophyta</taxon>
        <taxon>Spermatophyta</taxon>
        <taxon>Magnoliopsida</taxon>
        <taxon>eudicotyledons</taxon>
        <taxon>Gunneridae</taxon>
        <taxon>Pentapetalae</taxon>
        <taxon>rosids</taxon>
        <taxon>malvids</taxon>
        <taxon>Malvales</taxon>
        <taxon>Malvaceae</taxon>
        <taxon>Malvoideae</taxon>
        <taxon>Gossypium</taxon>
    </lineage>
</organism>
<proteinExistence type="predicted"/>
<gene>
    <name evidence="1" type="ORF">ES288_A11G222800v1</name>
</gene>
<dbReference type="AlphaFoldDB" id="A0A5D2EMH3"/>
<sequence length="109" mass="12471">MIVRESPMIVAESIPIEIPNIMACNPAYASAANEDETLLLRTVFNARISPIRPRTTRLEVDLEFFFCQKLHQTKSSPTYSLLVVCGFYPYVRLTIKHSKKVSTIYKYPS</sequence>
<reference evidence="1 2" key="1">
    <citation type="submission" date="2019-06" db="EMBL/GenBank/DDBJ databases">
        <title>WGS assembly of Gossypium darwinii.</title>
        <authorList>
            <person name="Chen Z.J."/>
            <person name="Sreedasyam A."/>
            <person name="Ando A."/>
            <person name="Song Q."/>
            <person name="De L."/>
            <person name="Hulse-Kemp A."/>
            <person name="Ding M."/>
            <person name="Ye W."/>
            <person name="Kirkbride R."/>
            <person name="Jenkins J."/>
            <person name="Plott C."/>
            <person name="Lovell J."/>
            <person name="Lin Y.-M."/>
            <person name="Vaughn R."/>
            <person name="Liu B."/>
            <person name="Li W."/>
            <person name="Simpson S."/>
            <person name="Scheffler B."/>
            <person name="Saski C."/>
            <person name="Grover C."/>
            <person name="Hu G."/>
            <person name="Conover J."/>
            <person name="Carlson J."/>
            <person name="Shu S."/>
            <person name="Boston L."/>
            <person name="Williams M."/>
            <person name="Peterson D."/>
            <person name="Mcgee K."/>
            <person name="Jones D."/>
            <person name="Wendel J."/>
            <person name="Stelly D."/>
            <person name="Grimwood J."/>
            <person name="Schmutz J."/>
        </authorList>
    </citation>
    <scope>NUCLEOTIDE SEQUENCE [LARGE SCALE GENOMIC DNA]</scope>
    <source>
        <strain evidence="1">1808015.09</strain>
    </source>
</reference>